<feature type="transmembrane region" description="Helical" evidence="10">
    <location>
        <begin position="392"/>
        <end position="412"/>
    </location>
</feature>
<feature type="transmembrane region" description="Helical" evidence="10">
    <location>
        <begin position="239"/>
        <end position="267"/>
    </location>
</feature>
<evidence type="ECO:0000256" key="8">
    <source>
        <dbReference type="ARBA" id="ARBA00023136"/>
    </source>
</evidence>
<comment type="subcellular location">
    <subcellularLocation>
        <location evidence="1">Cell inner membrane</location>
        <topology evidence="1">Multi-pass membrane protein</topology>
    </subcellularLocation>
</comment>
<keyword evidence="5 10" id="KW-0812">Transmembrane</keyword>
<evidence type="ECO:0000256" key="2">
    <source>
        <dbReference type="ARBA" id="ARBA00022448"/>
    </source>
</evidence>
<dbReference type="Proteomes" id="UP000199167">
    <property type="component" value="Unassembled WGS sequence"/>
</dbReference>
<reference evidence="11 12" key="1">
    <citation type="submission" date="2016-10" db="EMBL/GenBank/DDBJ databases">
        <authorList>
            <person name="de Groot N.N."/>
        </authorList>
    </citation>
    <scope>NUCLEOTIDE SEQUENCE [LARGE SCALE GENOMIC DNA]</scope>
    <source>
        <strain evidence="11 12">DSM 17925</strain>
    </source>
</reference>
<gene>
    <name evidence="11" type="ORF">SAMN04488515_1751</name>
</gene>
<feature type="transmembrane region" description="Helical" evidence="10">
    <location>
        <begin position="273"/>
        <end position="297"/>
    </location>
</feature>
<feature type="transmembrane region" description="Helical" evidence="10">
    <location>
        <begin position="162"/>
        <end position="184"/>
    </location>
</feature>
<evidence type="ECO:0000256" key="4">
    <source>
        <dbReference type="ARBA" id="ARBA00022475"/>
    </source>
</evidence>
<dbReference type="PANTHER" id="PTHR43298">
    <property type="entry name" value="MULTIDRUG RESISTANCE PROTEIN NORM-RELATED"/>
    <property type="match status" value="1"/>
</dbReference>
<dbReference type="RefSeq" id="WP_089992833.1">
    <property type="nucleotide sequence ID" value="NZ_FOIZ01000001.1"/>
</dbReference>
<feature type="transmembrane region" description="Helical" evidence="10">
    <location>
        <begin position="133"/>
        <end position="150"/>
    </location>
</feature>
<keyword evidence="7" id="KW-0406">Ion transport</keyword>
<dbReference type="GO" id="GO:0005886">
    <property type="term" value="C:plasma membrane"/>
    <property type="evidence" value="ECO:0007669"/>
    <property type="project" value="UniProtKB-SubCell"/>
</dbReference>
<evidence type="ECO:0000313" key="11">
    <source>
        <dbReference type="EMBL" id="SEW23386.1"/>
    </source>
</evidence>
<feature type="transmembrane region" description="Helical" evidence="10">
    <location>
        <begin position="357"/>
        <end position="380"/>
    </location>
</feature>
<evidence type="ECO:0000313" key="12">
    <source>
        <dbReference type="Proteomes" id="UP000199167"/>
    </source>
</evidence>
<dbReference type="PIRSF" id="PIRSF006603">
    <property type="entry name" value="DinF"/>
    <property type="match status" value="1"/>
</dbReference>
<evidence type="ECO:0000256" key="7">
    <source>
        <dbReference type="ARBA" id="ARBA00023065"/>
    </source>
</evidence>
<dbReference type="PANTHER" id="PTHR43298:SF2">
    <property type="entry name" value="FMN_FAD EXPORTER YEEO-RELATED"/>
    <property type="match status" value="1"/>
</dbReference>
<feature type="transmembrane region" description="Helical" evidence="10">
    <location>
        <begin position="49"/>
        <end position="82"/>
    </location>
</feature>
<keyword evidence="3" id="KW-0050">Antiport</keyword>
<keyword evidence="6 10" id="KW-1133">Transmembrane helix</keyword>
<feature type="transmembrane region" description="Helical" evidence="10">
    <location>
        <begin position="318"/>
        <end position="337"/>
    </location>
</feature>
<dbReference type="GO" id="GO:0006811">
    <property type="term" value="P:monoatomic ion transport"/>
    <property type="evidence" value="ECO:0007669"/>
    <property type="project" value="UniProtKB-KW"/>
</dbReference>
<feature type="transmembrane region" description="Helical" evidence="10">
    <location>
        <begin position="20"/>
        <end position="43"/>
    </location>
</feature>
<feature type="transmembrane region" description="Helical" evidence="10">
    <location>
        <begin position="196"/>
        <end position="219"/>
    </location>
</feature>
<dbReference type="CDD" id="cd13131">
    <property type="entry name" value="MATE_NorM_like"/>
    <property type="match status" value="1"/>
</dbReference>
<proteinExistence type="predicted"/>
<dbReference type="InterPro" id="IPR002528">
    <property type="entry name" value="MATE_fam"/>
</dbReference>
<dbReference type="STRING" id="364200.SAMN04488515_1751"/>
<dbReference type="GO" id="GO:0015297">
    <property type="term" value="F:antiporter activity"/>
    <property type="evidence" value="ECO:0007669"/>
    <property type="project" value="UniProtKB-KW"/>
</dbReference>
<evidence type="ECO:0000256" key="3">
    <source>
        <dbReference type="ARBA" id="ARBA00022449"/>
    </source>
</evidence>
<dbReference type="NCBIfam" id="TIGR00797">
    <property type="entry name" value="matE"/>
    <property type="match status" value="1"/>
</dbReference>
<dbReference type="OrthoDB" id="9780160at2"/>
<name>A0A1I0QA01_9RHOB</name>
<evidence type="ECO:0000256" key="1">
    <source>
        <dbReference type="ARBA" id="ARBA00004429"/>
    </source>
</evidence>
<dbReference type="EMBL" id="FOIZ01000001">
    <property type="protein sequence ID" value="SEW23386.1"/>
    <property type="molecule type" value="Genomic_DNA"/>
</dbReference>
<dbReference type="InterPro" id="IPR050222">
    <property type="entry name" value="MATE_MdtK"/>
</dbReference>
<dbReference type="GO" id="GO:0042910">
    <property type="term" value="F:xenobiotic transmembrane transporter activity"/>
    <property type="evidence" value="ECO:0007669"/>
    <property type="project" value="InterPro"/>
</dbReference>
<dbReference type="Pfam" id="PF01554">
    <property type="entry name" value="MatE"/>
    <property type="match status" value="2"/>
</dbReference>
<dbReference type="InterPro" id="IPR048279">
    <property type="entry name" value="MdtK-like"/>
</dbReference>
<organism evidence="11 12">
    <name type="scientific">Cognatiyoonia koreensis</name>
    <dbReference type="NCBI Taxonomy" id="364200"/>
    <lineage>
        <taxon>Bacteria</taxon>
        <taxon>Pseudomonadati</taxon>
        <taxon>Pseudomonadota</taxon>
        <taxon>Alphaproteobacteria</taxon>
        <taxon>Rhodobacterales</taxon>
        <taxon>Paracoccaceae</taxon>
        <taxon>Cognatiyoonia</taxon>
    </lineage>
</organism>
<evidence type="ECO:0000256" key="9">
    <source>
        <dbReference type="ARBA" id="ARBA00031636"/>
    </source>
</evidence>
<protein>
    <recommendedName>
        <fullName evidence="9">Multidrug-efflux transporter</fullName>
    </recommendedName>
</protein>
<evidence type="ECO:0000256" key="6">
    <source>
        <dbReference type="ARBA" id="ARBA00022989"/>
    </source>
</evidence>
<keyword evidence="8 10" id="KW-0472">Membrane</keyword>
<accession>A0A1I0QA01</accession>
<feature type="transmembrane region" description="Helical" evidence="10">
    <location>
        <begin position="418"/>
        <end position="440"/>
    </location>
</feature>
<keyword evidence="2" id="KW-0813">Transport</keyword>
<keyword evidence="4" id="KW-1003">Cell membrane</keyword>
<dbReference type="AlphaFoldDB" id="A0A1I0QA01"/>
<sequence length="461" mass="49373">MQDVALSRAAHGRAILKLGLPLIASNVAQFAIHITDTIMLGWYDVTALAAATIATTLFFLTFIVGAGFAFAVTPLVAAAAEAEDSVQVRRVTRMGGWLSIFYGGVVMVPFFWSEDILLWIGQAPDVAALGHDYLIIALWGMVPALLVMTLKSYLAALEHTAIILWGTIIAAVLNVALNYVLIFGNFGAPELGIRGAAIASVALQAATVGILLLYGLRVLPQYKLLQNIFKPDNEIMGQVFRLGWPIGVTSLAEGGLFSVSAIMIGWIGELELAAHGIVIQLASLAFVVHVGLSQVATIRAGRALGRRDEASLRRGGHVAFFMSFAFAMVTVCFFLLFSRPVISAFLGADEPARDQVIAIGIGLLAMAALFQVVDALQVMALGMLRGVQDTTVPMFMAAISYWGIGIPVSYLLTFEMGLGPVGIWLGLVIGLTIACMLLNWRFWTRSVRINDRFAAEGVAAS</sequence>
<keyword evidence="12" id="KW-1185">Reference proteome</keyword>
<feature type="transmembrane region" description="Helical" evidence="10">
    <location>
        <begin position="94"/>
        <end position="113"/>
    </location>
</feature>
<evidence type="ECO:0000256" key="10">
    <source>
        <dbReference type="SAM" id="Phobius"/>
    </source>
</evidence>
<evidence type="ECO:0000256" key="5">
    <source>
        <dbReference type="ARBA" id="ARBA00022692"/>
    </source>
</evidence>